<keyword evidence="3" id="KW-1185">Reference proteome</keyword>
<comment type="caution">
    <text evidence="2">The sequence shown here is derived from an EMBL/GenBank/DDBJ whole genome shotgun (WGS) entry which is preliminary data.</text>
</comment>
<gene>
    <name evidence="2" type="ORF">AN221_37035</name>
</gene>
<accession>A0A1E7LHF7</accession>
<sequence>MIGSMDFDHALFRADLDALPWPSYGHAYGSAEDVPGCLRALAGDDDAAADEAQSELYGSILHQGSVYEASAQAVPFLARIAAADIRTADVLLLIGGIAEGGEDPSPEAADGPPAEAGDGSPAEAGDGLPARVGGEAGESDEVACRRAVVAQLPLLLRVLDHQDRAVRQAAAWAAGWTGAAGAAAAVPALRDRA</sequence>
<feature type="region of interest" description="Disordered" evidence="1">
    <location>
        <begin position="101"/>
        <end position="136"/>
    </location>
</feature>
<evidence type="ECO:0000256" key="1">
    <source>
        <dbReference type="SAM" id="MobiDB-lite"/>
    </source>
</evidence>
<reference evidence="2 3" key="1">
    <citation type="journal article" date="2016" name="Front. Microbiol.">
        <title>Comparative Genomics Analysis of Streptomyces Species Reveals Their Adaptation to the Marine Environment and Their Diversity at the Genomic Level.</title>
        <authorList>
            <person name="Tian X."/>
            <person name="Zhang Z."/>
            <person name="Yang T."/>
            <person name="Chen M."/>
            <person name="Li J."/>
            <person name="Chen F."/>
            <person name="Yang J."/>
            <person name="Li W."/>
            <person name="Zhang B."/>
            <person name="Zhang Z."/>
            <person name="Wu J."/>
            <person name="Zhang C."/>
            <person name="Long L."/>
            <person name="Xiao J."/>
        </authorList>
    </citation>
    <scope>NUCLEOTIDE SEQUENCE [LARGE SCALE GENOMIC DNA]</scope>
    <source>
        <strain evidence="2 3">SCSIO M10372</strain>
    </source>
</reference>
<organism evidence="2 3">
    <name type="scientific">Streptomyces nanshensis</name>
    <dbReference type="NCBI Taxonomy" id="518642"/>
    <lineage>
        <taxon>Bacteria</taxon>
        <taxon>Bacillati</taxon>
        <taxon>Actinomycetota</taxon>
        <taxon>Actinomycetes</taxon>
        <taxon>Kitasatosporales</taxon>
        <taxon>Streptomycetaceae</taxon>
        <taxon>Streptomyces</taxon>
    </lineage>
</organism>
<protein>
    <recommendedName>
        <fullName evidence="4">PBS lyase</fullName>
    </recommendedName>
</protein>
<feature type="non-terminal residue" evidence="2">
    <location>
        <position position="193"/>
    </location>
</feature>
<evidence type="ECO:0008006" key="4">
    <source>
        <dbReference type="Google" id="ProtNLM"/>
    </source>
</evidence>
<proteinExistence type="predicted"/>
<dbReference type="PATRIC" id="fig|518642.7.peg.802"/>
<evidence type="ECO:0000313" key="3">
    <source>
        <dbReference type="Proteomes" id="UP000175971"/>
    </source>
</evidence>
<evidence type="ECO:0000313" key="2">
    <source>
        <dbReference type="EMBL" id="OEV15618.1"/>
    </source>
</evidence>
<dbReference type="Proteomes" id="UP000175971">
    <property type="component" value="Unassembled WGS sequence"/>
</dbReference>
<feature type="compositionally biased region" description="Low complexity" evidence="1">
    <location>
        <begin position="106"/>
        <end position="127"/>
    </location>
</feature>
<dbReference type="EMBL" id="LJGZ01000107">
    <property type="protein sequence ID" value="OEV15618.1"/>
    <property type="molecule type" value="Genomic_DNA"/>
</dbReference>
<dbReference type="AlphaFoldDB" id="A0A1E7LHF7"/>
<name>A0A1E7LHF7_9ACTN</name>